<dbReference type="OrthoDB" id="4523277at2"/>
<keyword evidence="4" id="KW-1185">Reference proteome</keyword>
<evidence type="ECO:0000259" key="2">
    <source>
        <dbReference type="Pfam" id="PF13521"/>
    </source>
</evidence>
<dbReference type="RefSeq" id="WP_069464144.1">
    <property type="nucleotide sequence ID" value="NZ_FODD01000012.1"/>
</dbReference>
<reference evidence="3 4" key="1">
    <citation type="submission" date="2016-10" db="EMBL/GenBank/DDBJ databases">
        <authorList>
            <person name="de Groot N.N."/>
        </authorList>
    </citation>
    <scope>NUCLEOTIDE SEQUENCE [LARGE SCALE GENOMIC DNA]</scope>
    <source>
        <strain evidence="3 4">CGMCC 4.2026</strain>
    </source>
</reference>
<proteinExistence type="predicted"/>
<evidence type="ECO:0000313" key="3">
    <source>
        <dbReference type="EMBL" id="SEN90411.1"/>
    </source>
</evidence>
<dbReference type="EMBL" id="FODD01000012">
    <property type="protein sequence ID" value="SEN90411.1"/>
    <property type="molecule type" value="Genomic_DNA"/>
</dbReference>
<feature type="region of interest" description="Disordered" evidence="1">
    <location>
        <begin position="227"/>
        <end position="249"/>
    </location>
</feature>
<dbReference type="InterPro" id="IPR038727">
    <property type="entry name" value="NadR/Ttd14_AAA_dom"/>
</dbReference>
<sequence>MRLGISGTYSSGKTLTALALSHYIGLPRTMARTMREILPDAAPGKKLEECTAAELLQMIVVRHTERVKYEHQLAGGFISDGSSLQEWIYGALRVRVGINPNDSVALGEADVERTAELAFFDDVMRQLGVSFKQHVQRGFDAFVHLRNELPLSADGHRPVNDRFRTLADARLLEVMAELRIPVHVVSGTMPERLRAIAAATGLRPITTEEQAAAAAQAEYRRIDTTIETRRTAAPDGRPPVHRPVARSGA</sequence>
<evidence type="ECO:0000313" key="4">
    <source>
        <dbReference type="Proteomes" id="UP000181951"/>
    </source>
</evidence>
<dbReference type="Pfam" id="PF13521">
    <property type="entry name" value="AAA_28"/>
    <property type="match status" value="1"/>
</dbReference>
<dbReference type="Proteomes" id="UP000181951">
    <property type="component" value="Unassembled WGS sequence"/>
</dbReference>
<dbReference type="AlphaFoldDB" id="A0A1H8KCL1"/>
<evidence type="ECO:0000256" key="1">
    <source>
        <dbReference type="SAM" id="MobiDB-lite"/>
    </source>
</evidence>
<dbReference type="Gene3D" id="3.40.50.300">
    <property type="entry name" value="P-loop containing nucleotide triphosphate hydrolases"/>
    <property type="match status" value="1"/>
</dbReference>
<organism evidence="3 4">
    <name type="scientific">Actinacidiphila rubida</name>
    <dbReference type="NCBI Taxonomy" id="310780"/>
    <lineage>
        <taxon>Bacteria</taxon>
        <taxon>Bacillati</taxon>
        <taxon>Actinomycetota</taxon>
        <taxon>Actinomycetes</taxon>
        <taxon>Kitasatosporales</taxon>
        <taxon>Streptomycetaceae</taxon>
        <taxon>Actinacidiphila</taxon>
    </lineage>
</organism>
<feature type="domain" description="NadR/Ttd14 AAA" evidence="2">
    <location>
        <begin position="5"/>
        <end position="192"/>
    </location>
</feature>
<dbReference type="STRING" id="310780.SAMN05216267_1012118"/>
<dbReference type="InterPro" id="IPR027417">
    <property type="entry name" value="P-loop_NTPase"/>
</dbReference>
<feature type="compositionally biased region" description="Basic residues" evidence="1">
    <location>
        <begin position="239"/>
        <end position="249"/>
    </location>
</feature>
<gene>
    <name evidence="3" type="ORF">SAMN05216267_1012118</name>
</gene>
<name>A0A1H8KCL1_9ACTN</name>
<protein>
    <submittedName>
        <fullName evidence="3">AAA domain-containing protein</fullName>
    </submittedName>
</protein>
<accession>A0A1H8KCL1</accession>